<comment type="caution">
    <text evidence="7">The sequence shown here is derived from an EMBL/GenBank/DDBJ whole genome shotgun (WGS) entry which is preliminary data.</text>
</comment>
<dbReference type="SUPFAM" id="SSF54373">
    <property type="entry name" value="FAD-linked reductases, C-terminal domain"/>
    <property type="match status" value="1"/>
</dbReference>
<dbReference type="GO" id="GO:0071949">
    <property type="term" value="F:FAD binding"/>
    <property type="evidence" value="ECO:0007669"/>
    <property type="project" value="InterPro"/>
</dbReference>
<evidence type="ECO:0000259" key="6">
    <source>
        <dbReference type="Pfam" id="PF01494"/>
    </source>
</evidence>
<dbReference type="GeneID" id="89929208"/>
<dbReference type="GO" id="GO:0004497">
    <property type="term" value="F:monooxygenase activity"/>
    <property type="evidence" value="ECO:0007669"/>
    <property type="project" value="UniProtKB-KW"/>
</dbReference>
<accession>A0AAV9P7A9</accession>
<feature type="domain" description="FAD-binding" evidence="6">
    <location>
        <begin position="21"/>
        <end position="254"/>
    </location>
</feature>
<dbReference type="RefSeq" id="XP_064656951.1">
    <property type="nucleotide sequence ID" value="XM_064805109.1"/>
</dbReference>
<keyword evidence="4" id="KW-0560">Oxidoreductase</keyword>
<name>A0AAV9P7A9_9PEZI</name>
<protein>
    <recommendedName>
        <fullName evidence="6">FAD-binding domain-containing protein</fullName>
    </recommendedName>
</protein>
<evidence type="ECO:0000256" key="5">
    <source>
        <dbReference type="ARBA" id="ARBA00023033"/>
    </source>
</evidence>
<proteinExistence type="inferred from homology"/>
<dbReference type="SUPFAM" id="SSF51905">
    <property type="entry name" value="FAD/NAD(P)-binding domain"/>
    <property type="match status" value="1"/>
</dbReference>
<reference evidence="7 8" key="1">
    <citation type="submission" date="2023-08" db="EMBL/GenBank/DDBJ databases">
        <title>Black Yeasts Isolated from many extreme environments.</title>
        <authorList>
            <person name="Coleine C."/>
            <person name="Stajich J.E."/>
            <person name="Selbmann L."/>
        </authorList>
    </citation>
    <scope>NUCLEOTIDE SEQUENCE [LARGE SCALE GENOMIC DNA]</scope>
    <source>
        <strain evidence="7 8">CCFEE 5935</strain>
    </source>
</reference>
<evidence type="ECO:0000256" key="4">
    <source>
        <dbReference type="ARBA" id="ARBA00023002"/>
    </source>
</evidence>
<dbReference type="PANTHER" id="PTHR13789">
    <property type="entry name" value="MONOOXYGENASE"/>
    <property type="match status" value="1"/>
</dbReference>
<dbReference type="Proteomes" id="UP001337655">
    <property type="component" value="Unassembled WGS sequence"/>
</dbReference>
<gene>
    <name evidence="7" type="ORF">LTR77_007873</name>
</gene>
<dbReference type="InterPro" id="IPR036188">
    <property type="entry name" value="FAD/NAD-bd_sf"/>
</dbReference>
<evidence type="ECO:0000313" key="7">
    <source>
        <dbReference type="EMBL" id="KAK5167143.1"/>
    </source>
</evidence>
<dbReference type="InterPro" id="IPR050493">
    <property type="entry name" value="FAD-dep_Monooxygenase_BioMet"/>
</dbReference>
<keyword evidence="2" id="KW-0285">Flavoprotein</keyword>
<dbReference type="PRINTS" id="PR00420">
    <property type="entry name" value="RNGMNOXGNASE"/>
</dbReference>
<sequence length="364" mass="41149">MRAYNSGRILARKDVCRRIVDLYGTEWMVIHRARYHALLLDEATRLGVDIHPGCEVQDVEVRPDSTVVRLHDGRTFAGHVVIGADGLWSQMRRSAWQDHTEPSETGDLAYRGTFSADQLKDMRDEGVDELLEASDVQVWMGPGKHVVFYPLNGGTQYNLVLLRPDNLPPNTRTGVGSLDEMRQTFEGWDPRLTRMIAQLDTALKWKLCHCEELETWVKGSIALLGDACHPTLPYQAQGAAMAVEDGLVLGVLLGRLQQSPELTQDGTKQQALNQVLALYERLRKARTTINVQGALNMRDFFHLGDGEEQVWRDGIMREYNESGAWPEGCRWNWGDVGYERSLLGFDLVVDAGGQFDRWREGREA</sequence>
<dbReference type="AlphaFoldDB" id="A0AAV9P7A9"/>
<dbReference type="Pfam" id="PF01494">
    <property type="entry name" value="FAD_binding_3"/>
    <property type="match status" value="1"/>
</dbReference>
<dbReference type="Gene3D" id="3.50.50.60">
    <property type="entry name" value="FAD/NAD(P)-binding domain"/>
    <property type="match status" value="1"/>
</dbReference>
<keyword evidence="8" id="KW-1185">Reference proteome</keyword>
<organism evidence="7 8">
    <name type="scientific">Saxophila tyrrhenica</name>
    <dbReference type="NCBI Taxonomy" id="1690608"/>
    <lineage>
        <taxon>Eukaryota</taxon>
        <taxon>Fungi</taxon>
        <taxon>Dikarya</taxon>
        <taxon>Ascomycota</taxon>
        <taxon>Pezizomycotina</taxon>
        <taxon>Dothideomycetes</taxon>
        <taxon>Dothideomycetidae</taxon>
        <taxon>Mycosphaerellales</taxon>
        <taxon>Extremaceae</taxon>
        <taxon>Saxophila</taxon>
    </lineage>
</organism>
<keyword evidence="5" id="KW-0503">Monooxygenase</keyword>
<comment type="similarity">
    <text evidence="1">Belongs to the paxM FAD-dependent monooxygenase family.</text>
</comment>
<keyword evidence="3" id="KW-0274">FAD</keyword>
<dbReference type="EMBL" id="JAVRRT010000012">
    <property type="protein sequence ID" value="KAK5167143.1"/>
    <property type="molecule type" value="Genomic_DNA"/>
</dbReference>
<dbReference type="PANTHER" id="PTHR13789:SF311">
    <property type="entry name" value="HYDROXYLASE, PUTATIVE (AFU_ORTHOLOGUE AFUA_5G10180)-RELATED"/>
    <property type="match status" value="1"/>
</dbReference>
<evidence type="ECO:0000256" key="1">
    <source>
        <dbReference type="ARBA" id="ARBA00007992"/>
    </source>
</evidence>
<evidence type="ECO:0000256" key="2">
    <source>
        <dbReference type="ARBA" id="ARBA00022630"/>
    </source>
</evidence>
<evidence type="ECO:0000313" key="8">
    <source>
        <dbReference type="Proteomes" id="UP001337655"/>
    </source>
</evidence>
<evidence type="ECO:0000256" key="3">
    <source>
        <dbReference type="ARBA" id="ARBA00022827"/>
    </source>
</evidence>
<dbReference type="InterPro" id="IPR002938">
    <property type="entry name" value="FAD-bd"/>
</dbReference>